<feature type="chain" id="PRO_5011760365" evidence="1">
    <location>
        <begin position="22"/>
        <end position="166"/>
    </location>
</feature>
<sequence>MMLSRFPAALLATLICNAARADTRPSLCQASEVAIFSCAIGSKIASLCASPDLGPSQGSLAYRFGRKGAIELIHPEAPMPPDQAFNTAVVGDAGFAGDIVRFSRGETRYTLYSIIVRGQGDRDGILVSRAGRKLADLKCKDFALGTDAWKLLYRAKLPQAEPASLD</sequence>
<evidence type="ECO:0000256" key="1">
    <source>
        <dbReference type="SAM" id="SignalP"/>
    </source>
</evidence>
<keyword evidence="1" id="KW-0732">Signal</keyword>
<evidence type="ECO:0000313" key="2">
    <source>
        <dbReference type="EMBL" id="SEL50722.1"/>
    </source>
</evidence>
<accession>A0A1H7QS36</accession>
<feature type="signal peptide" evidence="1">
    <location>
        <begin position="1"/>
        <end position="21"/>
    </location>
</feature>
<name>A0A1H7QS36_9HYPH</name>
<dbReference type="STRING" id="1036779.SAMN04515666_104111"/>
<reference evidence="3" key="1">
    <citation type="submission" date="2016-10" db="EMBL/GenBank/DDBJ databases">
        <authorList>
            <person name="Varghese N."/>
            <person name="Submissions S."/>
        </authorList>
    </citation>
    <scope>NUCLEOTIDE SEQUENCE [LARGE SCALE GENOMIC DNA]</scope>
    <source>
        <strain evidence="3">LMG 26383,CCUG 61248,R- 45681</strain>
    </source>
</reference>
<keyword evidence="3" id="KW-1185">Reference proteome</keyword>
<dbReference type="EMBL" id="FOAN01000004">
    <property type="protein sequence ID" value="SEL50722.1"/>
    <property type="molecule type" value="Genomic_DNA"/>
</dbReference>
<protein>
    <submittedName>
        <fullName evidence="2">Uncharacterized protein</fullName>
    </submittedName>
</protein>
<proteinExistence type="predicted"/>
<evidence type="ECO:0000313" key="3">
    <source>
        <dbReference type="Proteomes" id="UP000199664"/>
    </source>
</evidence>
<dbReference type="Proteomes" id="UP000199664">
    <property type="component" value="Unassembled WGS sequence"/>
</dbReference>
<gene>
    <name evidence="2" type="ORF">SAMN04515666_104111</name>
</gene>
<organism evidence="2 3">
    <name type="scientific">Bosea lupini</name>
    <dbReference type="NCBI Taxonomy" id="1036779"/>
    <lineage>
        <taxon>Bacteria</taxon>
        <taxon>Pseudomonadati</taxon>
        <taxon>Pseudomonadota</taxon>
        <taxon>Alphaproteobacteria</taxon>
        <taxon>Hyphomicrobiales</taxon>
        <taxon>Boseaceae</taxon>
        <taxon>Bosea</taxon>
    </lineage>
</organism>
<dbReference type="AlphaFoldDB" id="A0A1H7QS36"/>